<dbReference type="InterPro" id="IPR018114">
    <property type="entry name" value="TRYPSIN_HIS"/>
</dbReference>
<dbReference type="InterPro" id="IPR001314">
    <property type="entry name" value="Peptidase_S1A"/>
</dbReference>
<dbReference type="Pfam" id="PF00089">
    <property type="entry name" value="Trypsin"/>
    <property type="match status" value="1"/>
</dbReference>
<dbReference type="Proteomes" id="UP000694420">
    <property type="component" value="Unplaced"/>
</dbReference>
<reference evidence="10" key="1">
    <citation type="submission" date="2025-08" db="UniProtKB">
        <authorList>
            <consortium name="Ensembl"/>
        </authorList>
    </citation>
    <scope>IDENTIFICATION</scope>
</reference>
<dbReference type="PROSITE" id="PS50240">
    <property type="entry name" value="TRYPSIN_DOM"/>
    <property type="match status" value="1"/>
</dbReference>
<dbReference type="PANTHER" id="PTHR24252">
    <property type="entry name" value="ACROSIN-RELATED"/>
    <property type="match status" value="1"/>
</dbReference>
<dbReference type="PRINTS" id="PR00722">
    <property type="entry name" value="CHYMOTRYPSIN"/>
</dbReference>
<evidence type="ECO:0000256" key="2">
    <source>
        <dbReference type="ARBA" id="ARBA00012050"/>
    </source>
</evidence>
<dbReference type="InterPro" id="IPR043504">
    <property type="entry name" value="Peptidase_S1_PA_chymotrypsin"/>
</dbReference>
<reference evidence="10" key="2">
    <citation type="submission" date="2025-09" db="UniProtKB">
        <authorList>
            <consortium name="Ensembl"/>
        </authorList>
    </citation>
    <scope>IDENTIFICATION</scope>
</reference>
<dbReference type="Gene3D" id="2.40.10.10">
    <property type="entry name" value="Trypsin-like serine proteases"/>
    <property type="match status" value="2"/>
</dbReference>
<dbReference type="AlphaFoldDB" id="A0A8C6ZV47"/>
<dbReference type="CDD" id="cd00190">
    <property type="entry name" value="Tryp_SPc"/>
    <property type="match status" value="1"/>
</dbReference>
<dbReference type="PROSITE" id="PS00135">
    <property type="entry name" value="TRYPSIN_SER"/>
    <property type="match status" value="1"/>
</dbReference>
<evidence type="ECO:0000256" key="4">
    <source>
        <dbReference type="ARBA" id="ARBA00022670"/>
    </source>
</evidence>
<dbReference type="InterPro" id="IPR033116">
    <property type="entry name" value="TRYPSIN_SER"/>
</dbReference>
<evidence type="ECO:0000259" key="9">
    <source>
        <dbReference type="PROSITE" id="PS50240"/>
    </source>
</evidence>
<dbReference type="PROSITE" id="PS00134">
    <property type="entry name" value="TRYPSIN_HIS"/>
    <property type="match status" value="1"/>
</dbReference>
<dbReference type="GO" id="GO:0004252">
    <property type="term" value="F:serine-type endopeptidase activity"/>
    <property type="evidence" value="ECO:0007669"/>
    <property type="project" value="InterPro"/>
</dbReference>
<keyword evidence="5 8" id="KW-0378">Hydrolase</keyword>
<dbReference type="SUPFAM" id="SSF50494">
    <property type="entry name" value="Trypsin-like serine proteases"/>
    <property type="match status" value="1"/>
</dbReference>
<evidence type="ECO:0000256" key="5">
    <source>
        <dbReference type="ARBA" id="ARBA00022801"/>
    </source>
</evidence>
<organism evidence="10 11">
    <name type="scientific">Nothoprocta perdicaria</name>
    <name type="common">Chilean tinamou</name>
    <name type="synonym">Crypturus perdicarius</name>
    <dbReference type="NCBI Taxonomy" id="30464"/>
    <lineage>
        <taxon>Eukaryota</taxon>
        <taxon>Metazoa</taxon>
        <taxon>Chordata</taxon>
        <taxon>Craniata</taxon>
        <taxon>Vertebrata</taxon>
        <taxon>Euteleostomi</taxon>
        <taxon>Archelosauria</taxon>
        <taxon>Archosauria</taxon>
        <taxon>Dinosauria</taxon>
        <taxon>Saurischia</taxon>
        <taxon>Theropoda</taxon>
        <taxon>Coelurosauria</taxon>
        <taxon>Aves</taxon>
        <taxon>Palaeognathae</taxon>
        <taxon>Tinamiformes</taxon>
        <taxon>Tinamidae</taxon>
        <taxon>Nothoprocta</taxon>
    </lineage>
</organism>
<evidence type="ECO:0000256" key="6">
    <source>
        <dbReference type="ARBA" id="ARBA00022825"/>
    </source>
</evidence>
<protein>
    <recommendedName>
        <fullName evidence="3">Acrosin</fullName>
        <ecNumber evidence="2">3.4.21.10</ecNumber>
    </recommendedName>
</protein>
<dbReference type="GO" id="GO:0007340">
    <property type="term" value="P:acrosome reaction"/>
    <property type="evidence" value="ECO:0007669"/>
    <property type="project" value="TreeGrafter"/>
</dbReference>
<name>A0A8C6ZV47_NOTPE</name>
<gene>
    <name evidence="10" type="primary">LOC112953971</name>
</gene>
<evidence type="ECO:0000256" key="1">
    <source>
        <dbReference type="ARBA" id="ARBA00001656"/>
    </source>
</evidence>
<dbReference type="Ensembl" id="ENSNPET00000021789.1">
    <property type="protein sequence ID" value="ENSNPEP00000021242.1"/>
    <property type="gene ID" value="ENSNPEG00000015761.1"/>
</dbReference>
<comment type="catalytic activity">
    <reaction evidence="1">
        <text>Preferential cleavage: Arg-|-Xaa, Lys-|-Xaa.</text>
        <dbReference type="EC" id="3.4.21.10"/>
    </reaction>
</comment>
<dbReference type="FunFam" id="2.40.10.10:FF:000003">
    <property type="entry name" value="Transmembrane serine protease 3"/>
    <property type="match status" value="1"/>
</dbReference>
<evidence type="ECO:0000313" key="10">
    <source>
        <dbReference type="Ensembl" id="ENSNPEP00000021242.1"/>
    </source>
</evidence>
<keyword evidence="11" id="KW-1185">Reference proteome</keyword>
<feature type="domain" description="Peptidase S1" evidence="9">
    <location>
        <begin position="49"/>
        <end position="288"/>
    </location>
</feature>
<dbReference type="InterPro" id="IPR009003">
    <property type="entry name" value="Peptidase_S1_PA"/>
</dbReference>
<accession>A0A8C6ZV47</accession>
<dbReference type="PANTHER" id="PTHR24252:SF8">
    <property type="entry name" value="ACROSIN"/>
    <property type="match status" value="1"/>
</dbReference>
<proteinExistence type="predicted"/>
<evidence type="ECO:0000256" key="7">
    <source>
        <dbReference type="ARBA" id="ARBA00023157"/>
    </source>
</evidence>
<keyword evidence="7" id="KW-1015">Disulfide bond</keyword>
<sequence>TELLQPPSPALLRLPVRYLIATCGDTGESGAHRDCGVRAVSSYNNMMRIVGGSDAQPGSWPWIVSIQVPWKRGSGHICGGSLISHQWVLTAAHCFINASNPEMWRIMAGTVRLLQPDPGAQVINIKRVLIHEYYSNLTQRNDIALLELQQPVQCGKYVQMACLPDTSLQVPGLSPCYVGGWGATQEGCEFPTILQEAAVNLIDIRTCNSSQWYRGAISSTNVCAGYQQGGIDSCQGDSGGPLVCKDRTGDYYWLVGITSWGKGCGRAQQPGVYTSTQHYYQWILVQMGLLQASQTTAPPYVATSFHKPKPTYSNRPGSCPFPRNKLSEFFTLLQEMLQVIKESEA</sequence>
<dbReference type="SMART" id="SM00020">
    <property type="entry name" value="Tryp_SPc"/>
    <property type="match status" value="1"/>
</dbReference>
<keyword evidence="6 8" id="KW-0720">Serine protease</keyword>
<evidence type="ECO:0000313" key="11">
    <source>
        <dbReference type="Proteomes" id="UP000694420"/>
    </source>
</evidence>
<keyword evidence="4 8" id="KW-0645">Protease</keyword>
<dbReference type="EC" id="3.4.21.10" evidence="2"/>
<dbReference type="GO" id="GO:0006508">
    <property type="term" value="P:proteolysis"/>
    <property type="evidence" value="ECO:0007669"/>
    <property type="project" value="UniProtKB-KW"/>
</dbReference>
<evidence type="ECO:0000256" key="8">
    <source>
        <dbReference type="RuleBase" id="RU363034"/>
    </source>
</evidence>
<dbReference type="InterPro" id="IPR001254">
    <property type="entry name" value="Trypsin_dom"/>
</dbReference>
<evidence type="ECO:0000256" key="3">
    <source>
        <dbReference type="ARBA" id="ARBA00017161"/>
    </source>
</evidence>